<accession>W2RPA0</accession>
<dbReference type="AlphaFoldDB" id="W2RPA0"/>
<sequence>MANSLASNGHGSRTLEVRYHNWSMNMDVIDLATSQQLYTLHGGSLGGTFTCVNNANVVIGTGQTSLMRSNVTVSMTGAAGGIAGTFQTHTGKLLGGSPKFNSPAFGGQQMTWKNKAMSSKIIYTLLDENGIALARFESAGMKFKKVGKLEIVDAVTDQAQVDEIVVTVLTLLYRKLTEMNSTVVV</sequence>
<proteinExistence type="predicted"/>
<dbReference type="Proteomes" id="UP000030752">
    <property type="component" value="Unassembled WGS sequence"/>
</dbReference>
<dbReference type="EMBL" id="KB822723">
    <property type="protein sequence ID" value="ETN37549.1"/>
    <property type="molecule type" value="Genomic_DNA"/>
</dbReference>
<organism evidence="1 2">
    <name type="scientific">Cyphellophora europaea (strain CBS 101466)</name>
    <name type="common">Phialophora europaea</name>
    <dbReference type="NCBI Taxonomy" id="1220924"/>
    <lineage>
        <taxon>Eukaryota</taxon>
        <taxon>Fungi</taxon>
        <taxon>Dikarya</taxon>
        <taxon>Ascomycota</taxon>
        <taxon>Pezizomycotina</taxon>
        <taxon>Eurotiomycetes</taxon>
        <taxon>Chaetothyriomycetidae</taxon>
        <taxon>Chaetothyriales</taxon>
        <taxon>Cyphellophoraceae</taxon>
        <taxon>Cyphellophora</taxon>
    </lineage>
</organism>
<dbReference type="RefSeq" id="XP_008719718.1">
    <property type="nucleotide sequence ID" value="XM_008721496.1"/>
</dbReference>
<name>W2RPA0_CYPE1</name>
<evidence type="ECO:0000313" key="2">
    <source>
        <dbReference type="Proteomes" id="UP000030752"/>
    </source>
</evidence>
<evidence type="ECO:0000313" key="1">
    <source>
        <dbReference type="EMBL" id="ETN37549.1"/>
    </source>
</evidence>
<gene>
    <name evidence="1" type="ORF">HMPREF1541_07171</name>
</gene>
<reference evidence="1 2" key="1">
    <citation type="submission" date="2013-03" db="EMBL/GenBank/DDBJ databases">
        <title>The Genome Sequence of Phialophora europaea CBS 101466.</title>
        <authorList>
            <consortium name="The Broad Institute Genomics Platform"/>
            <person name="Cuomo C."/>
            <person name="de Hoog S."/>
            <person name="Gorbushina A."/>
            <person name="Walker B."/>
            <person name="Young S.K."/>
            <person name="Zeng Q."/>
            <person name="Gargeya S."/>
            <person name="Fitzgerald M."/>
            <person name="Haas B."/>
            <person name="Abouelleil A."/>
            <person name="Allen A.W."/>
            <person name="Alvarado L."/>
            <person name="Arachchi H.M."/>
            <person name="Berlin A.M."/>
            <person name="Chapman S.B."/>
            <person name="Gainer-Dewar J."/>
            <person name="Goldberg J."/>
            <person name="Griggs A."/>
            <person name="Gujja S."/>
            <person name="Hansen M."/>
            <person name="Howarth C."/>
            <person name="Imamovic A."/>
            <person name="Ireland A."/>
            <person name="Larimer J."/>
            <person name="McCowan C."/>
            <person name="Murphy C."/>
            <person name="Pearson M."/>
            <person name="Poon T.W."/>
            <person name="Priest M."/>
            <person name="Roberts A."/>
            <person name="Saif S."/>
            <person name="Shea T."/>
            <person name="Sisk P."/>
            <person name="Sykes S."/>
            <person name="Wortman J."/>
            <person name="Nusbaum C."/>
            <person name="Birren B."/>
        </authorList>
    </citation>
    <scope>NUCLEOTIDE SEQUENCE [LARGE SCALE GENOMIC DNA]</scope>
    <source>
        <strain evidence="1 2">CBS 101466</strain>
    </source>
</reference>
<dbReference type="InParanoid" id="W2RPA0"/>
<dbReference type="VEuPathDB" id="FungiDB:HMPREF1541_07171"/>
<dbReference type="HOGENOM" id="CLU_1461253_0_0_1"/>
<keyword evidence="2" id="KW-1185">Reference proteome</keyword>
<protein>
    <submittedName>
        <fullName evidence="1">Uncharacterized protein</fullName>
    </submittedName>
</protein>
<dbReference type="GeneID" id="19974510"/>
<dbReference type="OrthoDB" id="4725912at2759"/>